<dbReference type="Proteomes" id="UP000521943">
    <property type="component" value="Unassembled WGS sequence"/>
</dbReference>
<dbReference type="AlphaFoldDB" id="A0A8H6HVY7"/>
<evidence type="ECO:0000313" key="2">
    <source>
        <dbReference type="Proteomes" id="UP000521943"/>
    </source>
</evidence>
<reference evidence="1 2" key="1">
    <citation type="submission" date="2020-07" db="EMBL/GenBank/DDBJ databases">
        <title>Comparative genomics of pyrophilous fungi reveals a link between fire events and developmental genes.</title>
        <authorList>
            <consortium name="DOE Joint Genome Institute"/>
            <person name="Steindorff A.S."/>
            <person name="Carver A."/>
            <person name="Calhoun S."/>
            <person name="Stillman K."/>
            <person name="Liu H."/>
            <person name="Lipzen A."/>
            <person name="Pangilinan J."/>
            <person name="Labutti K."/>
            <person name="Bruns T.D."/>
            <person name="Grigoriev I.V."/>
        </authorList>
    </citation>
    <scope>NUCLEOTIDE SEQUENCE [LARGE SCALE GENOMIC DNA]</scope>
    <source>
        <strain evidence="1 2">CBS 144469</strain>
    </source>
</reference>
<gene>
    <name evidence="1" type="ORF">DFP72DRAFT_409268</name>
</gene>
<keyword evidence="2" id="KW-1185">Reference proteome</keyword>
<organism evidence="1 2">
    <name type="scientific">Ephemerocybe angulata</name>
    <dbReference type="NCBI Taxonomy" id="980116"/>
    <lineage>
        <taxon>Eukaryota</taxon>
        <taxon>Fungi</taxon>
        <taxon>Dikarya</taxon>
        <taxon>Basidiomycota</taxon>
        <taxon>Agaricomycotina</taxon>
        <taxon>Agaricomycetes</taxon>
        <taxon>Agaricomycetidae</taxon>
        <taxon>Agaricales</taxon>
        <taxon>Agaricineae</taxon>
        <taxon>Psathyrellaceae</taxon>
        <taxon>Ephemerocybe</taxon>
    </lineage>
</organism>
<proteinExistence type="predicted"/>
<name>A0A8H6HVY7_9AGAR</name>
<evidence type="ECO:0000313" key="1">
    <source>
        <dbReference type="EMBL" id="KAF6753554.1"/>
    </source>
</evidence>
<comment type="caution">
    <text evidence="1">The sequence shown here is derived from an EMBL/GenBank/DDBJ whole genome shotgun (WGS) entry which is preliminary data.</text>
</comment>
<sequence length="192" mass="21956">MIVKFARNTECRVNERKNLVDMLLPQFGQPGKGGRYEYRLMYWPHLIRITRADGTLCPAYGETVTSEVHPACAMVSLFRFFTLNPSAEHDMVKQFGYGPTRRTGLLNSQLPMKRSQFSNFKNAIDMKYFPREFIAKNPRLKRVMPPSMVHKGPGEPPRETSIMVVETLDSKEETIMVVDTLDSKRGIPTLLG</sequence>
<accession>A0A8H6HVY7</accession>
<dbReference type="EMBL" id="JACGCI010000039">
    <property type="protein sequence ID" value="KAF6753554.1"/>
    <property type="molecule type" value="Genomic_DNA"/>
</dbReference>
<protein>
    <submittedName>
        <fullName evidence="1">Uncharacterized protein</fullName>
    </submittedName>
</protein>